<feature type="domain" description="Glycosyltransferase 2-like" evidence="8">
    <location>
        <begin position="224"/>
        <end position="418"/>
    </location>
</feature>
<keyword evidence="6 7" id="KW-0472">Membrane</keyword>
<feature type="transmembrane region" description="Helical" evidence="7">
    <location>
        <begin position="506"/>
        <end position="525"/>
    </location>
</feature>
<keyword evidence="2" id="KW-0328">Glycosyltransferase</keyword>
<feature type="transmembrane region" description="Helical" evidence="7">
    <location>
        <begin position="80"/>
        <end position="99"/>
    </location>
</feature>
<dbReference type="Proteomes" id="UP000578112">
    <property type="component" value="Unassembled WGS sequence"/>
</dbReference>
<evidence type="ECO:0000256" key="3">
    <source>
        <dbReference type="ARBA" id="ARBA00022679"/>
    </source>
</evidence>
<comment type="caution">
    <text evidence="9">The sequence shown here is derived from an EMBL/GenBank/DDBJ whole genome shotgun (WGS) entry which is preliminary data.</text>
</comment>
<reference evidence="9 10" key="1">
    <citation type="submission" date="2020-08" db="EMBL/GenBank/DDBJ databases">
        <title>Sequencing the genomes of 1000 actinobacteria strains.</title>
        <authorList>
            <person name="Klenk H.-P."/>
        </authorList>
    </citation>
    <scope>NUCLEOTIDE SEQUENCE [LARGE SCALE GENOMIC DNA]</scope>
    <source>
        <strain evidence="9 10">DSM 43149</strain>
    </source>
</reference>
<dbReference type="InterPro" id="IPR001173">
    <property type="entry name" value="Glyco_trans_2-like"/>
</dbReference>
<evidence type="ECO:0000256" key="1">
    <source>
        <dbReference type="ARBA" id="ARBA00004141"/>
    </source>
</evidence>
<feature type="transmembrane region" description="Helical" evidence="7">
    <location>
        <begin position="459"/>
        <end position="486"/>
    </location>
</feature>
<evidence type="ECO:0000259" key="8">
    <source>
        <dbReference type="Pfam" id="PF13632"/>
    </source>
</evidence>
<dbReference type="SUPFAM" id="SSF53448">
    <property type="entry name" value="Nucleotide-diphospho-sugar transferases"/>
    <property type="match status" value="1"/>
</dbReference>
<evidence type="ECO:0000256" key="4">
    <source>
        <dbReference type="ARBA" id="ARBA00022692"/>
    </source>
</evidence>
<dbReference type="InterPro" id="IPR029044">
    <property type="entry name" value="Nucleotide-diphossugar_trans"/>
</dbReference>
<evidence type="ECO:0000256" key="7">
    <source>
        <dbReference type="SAM" id="Phobius"/>
    </source>
</evidence>
<dbReference type="Pfam" id="PF13632">
    <property type="entry name" value="Glyco_trans_2_3"/>
    <property type="match status" value="1"/>
</dbReference>
<evidence type="ECO:0000256" key="6">
    <source>
        <dbReference type="ARBA" id="ARBA00023136"/>
    </source>
</evidence>
<protein>
    <recommendedName>
        <fullName evidence="8">Glycosyltransferase 2-like domain-containing protein</fullName>
    </recommendedName>
</protein>
<organism evidence="9 10">
    <name type="scientific">Actinoplanes digitatis</name>
    <dbReference type="NCBI Taxonomy" id="1868"/>
    <lineage>
        <taxon>Bacteria</taxon>
        <taxon>Bacillati</taxon>
        <taxon>Actinomycetota</taxon>
        <taxon>Actinomycetes</taxon>
        <taxon>Micromonosporales</taxon>
        <taxon>Micromonosporaceae</taxon>
        <taxon>Actinoplanes</taxon>
    </lineage>
</organism>
<dbReference type="Gene3D" id="3.90.550.10">
    <property type="entry name" value="Spore Coat Polysaccharide Biosynthesis Protein SpsA, Chain A"/>
    <property type="match status" value="1"/>
</dbReference>
<feature type="transmembrane region" description="Helical" evidence="7">
    <location>
        <begin position="537"/>
        <end position="556"/>
    </location>
</feature>
<feature type="transmembrane region" description="Helical" evidence="7">
    <location>
        <begin position="47"/>
        <end position="68"/>
    </location>
</feature>
<evidence type="ECO:0000313" key="10">
    <source>
        <dbReference type="Proteomes" id="UP000578112"/>
    </source>
</evidence>
<sequence>MSVTETPSGRTDGYNYAGFSVLAGQAEPAPADGYRVRMRPLARRRPIATVLITLFAFAFESTFFAWLLSSIEVPERTLHPGLYAATIFMIVATALIELFRLVNVVTLCLATLWARDPVPVVPQADLRVAFLTTIVPGKEPVDMVERTLRAARAIRHAGRYDVWLLDEGDDDQVRQMCRNIGVQHFSRKGRPEYNTPTGAFKAKTKHGNYNSWVDANGDQYDVFVSVDPDHVPLPNFCERLLGYFRDPDVAFVVGPQIYGNYDNVVTRWAESQQYLFHSLLQRAGNRLGVSMLVGTNNAVRISALRGIGGLQDSITEDMATSLAVHGGRNPRTGRRWRSVYTPDVLAVGEGPSSWTDYFSQQYRWSRGTDEVAVTSFGKVVRRLGVRRSLHYALLLSYYPLTALAWLLGAANAACYLVLGAKGVQVPQEVWLMLYVDAALFQVGLYVWNRRHNISPHEDAGSSGLAGMLVSTLSTPIYVSSFLGAVLRRRSNFVVTPKGDSASPDRLLTFAPGLRWAAFYVALLAVAPIAGHVHGAMWAWPALNLVICLLPPAIWLARGRTTALNPVESYA</sequence>
<dbReference type="PANTHER" id="PTHR43867:SF2">
    <property type="entry name" value="CELLULOSE SYNTHASE CATALYTIC SUBUNIT A [UDP-FORMING]"/>
    <property type="match status" value="1"/>
</dbReference>
<proteinExistence type="predicted"/>
<keyword evidence="4 7" id="KW-0812">Transmembrane</keyword>
<feature type="transmembrane region" description="Helical" evidence="7">
    <location>
        <begin position="391"/>
        <end position="418"/>
    </location>
</feature>
<keyword evidence="5 7" id="KW-1133">Transmembrane helix</keyword>
<name>A0A7W7I0D3_9ACTN</name>
<keyword evidence="3" id="KW-0808">Transferase</keyword>
<evidence type="ECO:0000256" key="5">
    <source>
        <dbReference type="ARBA" id="ARBA00022989"/>
    </source>
</evidence>
<dbReference type="InterPro" id="IPR050321">
    <property type="entry name" value="Glycosyltr_2/OpgH_subfam"/>
</dbReference>
<gene>
    <name evidence="9" type="ORF">BJ971_004683</name>
</gene>
<dbReference type="PANTHER" id="PTHR43867">
    <property type="entry name" value="CELLULOSE SYNTHASE CATALYTIC SUBUNIT A [UDP-FORMING]"/>
    <property type="match status" value="1"/>
</dbReference>
<comment type="subcellular location">
    <subcellularLocation>
        <location evidence="1">Membrane</location>
        <topology evidence="1">Multi-pass membrane protein</topology>
    </subcellularLocation>
</comment>
<evidence type="ECO:0000256" key="2">
    <source>
        <dbReference type="ARBA" id="ARBA00022676"/>
    </source>
</evidence>
<keyword evidence="10" id="KW-1185">Reference proteome</keyword>
<dbReference type="AlphaFoldDB" id="A0A7W7I0D3"/>
<dbReference type="RefSeq" id="WP_184995351.1">
    <property type="nucleotide sequence ID" value="NZ_JACHNH010000001.1"/>
</dbReference>
<dbReference type="GO" id="GO:0005886">
    <property type="term" value="C:plasma membrane"/>
    <property type="evidence" value="ECO:0007669"/>
    <property type="project" value="TreeGrafter"/>
</dbReference>
<accession>A0A7W7I0D3</accession>
<evidence type="ECO:0000313" key="9">
    <source>
        <dbReference type="EMBL" id="MBB4764127.1"/>
    </source>
</evidence>
<dbReference type="GO" id="GO:0016758">
    <property type="term" value="F:hexosyltransferase activity"/>
    <property type="evidence" value="ECO:0007669"/>
    <property type="project" value="TreeGrafter"/>
</dbReference>
<dbReference type="EMBL" id="JACHNH010000001">
    <property type="protein sequence ID" value="MBB4764127.1"/>
    <property type="molecule type" value="Genomic_DNA"/>
</dbReference>